<proteinExistence type="predicted"/>
<sequence length="146" mass="17243">MTELEYQEYIRHTHHAFCRIVILHAAISEGQKLCSRWRREFSLEYLMFEKFVPFSSADEYFSEPEPYKEYLFTACGQTAVLENADLAAALSRLSEQEQEELFAYYFQKKKQGEIAARYGQTRSTAGRHIQIALGKLREEMDRCRHE</sequence>
<dbReference type="EMBL" id="FOIO01000035">
    <property type="protein sequence ID" value="SET91965.1"/>
    <property type="molecule type" value="Genomic_DNA"/>
</dbReference>
<dbReference type="InterPro" id="IPR036388">
    <property type="entry name" value="WH-like_DNA-bd_sf"/>
</dbReference>
<dbReference type="InterPro" id="IPR013324">
    <property type="entry name" value="RNA_pol_sigma_r3/r4-like"/>
</dbReference>
<dbReference type="SUPFAM" id="SSF88659">
    <property type="entry name" value="Sigma3 and sigma4 domains of RNA polymerase sigma factors"/>
    <property type="match status" value="1"/>
</dbReference>
<dbReference type="InterPro" id="IPR007630">
    <property type="entry name" value="RNA_pol_sigma70_r4"/>
</dbReference>
<name>A0A1I0I6K6_9FIRM</name>
<evidence type="ECO:0000259" key="1">
    <source>
        <dbReference type="Pfam" id="PF04545"/>
    </source>
</evidence>
<organism evidence="2 3">
    <name type="scientific">Enterocloster clostridioformis</name>
    <dbReference type="NCBI Taxonomy" id="1531"/>
    <lineage>
        <taxon>Bacteria</taxon>
        <taxon>Bacillati</taxon>
        <taxon>Bacillota</taxon>
        <taxon>Clostridia</taxon>
        <taxon>Lachnospirales</taxon>
        <taxon>Lachnospiraceae</taxon>
        <taxon>Enterocloster</taxon>
    </lineage>
</organism>
<dbReference type="GO" id="GO:0003700">
    <property type="term" value="F:DNA-binding transcription factor activity"/>
    <property type="evidence" value="ECO:0007669"/>
    <property type="project" value="InterPro"/>
</dbReference>
<accession>A0A1I0I6K6</accession>
<evidence type="ECO:0000313" key="3">
    <source>
        <dbReference type="Proteomes" id="UP000182121"/>
    </source>
</evidence>
<reference evidence="2 3" key="1">
    <citation type="submission" date="2016-10" db="EMBL/GenBank/DDBJ databases">
        <authorList>
            <person name="Varghese N."/>
            <person name="Submissions S."/>
        </authorList>
    </citation>
    <scope>NUCLEOTIDE SEQUENCE [LARGE SCALE GENOMIC DNA]</scope>
    <source>
        <strain evidence="2 3">NLAE-zl-C196</strain>
    </source>
</reference>
<dbReference type="GO" id="GO:0006352">
    <property type="term" value="P:DNA-templated transcription initiation"/>
    <property type="evidence" value="ECO:0007669"/>
    <property type="project" value="InterPro"/>
</dbReference>
<dbReference type="Pfam" id="PF04545">
    <property type="entry name" value="Sigma70_r4"/>
    <property type="match status" value="1"/>
</dbReference>
<dbReference type="RefSeq" id="WP_074663235.1">
    <property type="nucleotide sequence ID" value="NZ_FOIO01000035.1"/>
</dbReference>
<gene>
    <name evidence="2" type="ORF">SAMN05216521_103514</name>
</gene>
<evidence type="ECO:0000313" key="2">
    <source>
        <dbReference type="EMBL" id="SET91965.1"/>
    </source>
</evidence>
<dbReference type="Proteomes" id="UP000182121">
    <property type="component" value="Unassembled WGS sequence"/>
</dbReference>
<protein>
    <submittedName>
        <fullName evidence="2">RNA polymerase sigma factor, sigma-70 family</fullName>
    </submittedName>
</protein>
<dbReference type="AlphaFoldDB" id="A0A1I0I6K6"/>
<dbReference type="Gene3D" id="1.10.10.10">
    <property type="entry name" value="Winged helix-like DNA-binding domain superfamily/Winged helix DNA-binding domain"/>
    <property type="match status" value="1"/>
</dbReference>
<comment type="caution">
    <text evidence="2">The sequence shown here is derived from an EMBL/GenBank/DDBJ whole genome shotgun (WGS) entry which is preliminary data.</text>
</comment>
<feature type="domain" description="RNA polymerase sigma-70 region 4" evidence="1">
    <location>
        <begin position="89"/>
        <end position="138"/>
    </location>
</feature>